<sequence length="50" mass="5953">MHACIYTWTIYYMQTELPKRGLSVTLSIQSRTWVLPMTSCVQVCFNYQFI</sequence>
<accession>F2DYE7</accession>
<organism evidence="1">
    <name type="scientific">Hordeum vulgare subsp. vulgare</name>
    <name type="common">Domesticated barley</name>
    <dbReference type="NCBI Taxonomy" id="112509"/>
    <lineage>
        <taxon>Eukaryota</taxon>
        <taxon>Viridiplantae</taxon>
        <taxon>Streptophyta</taxon>
        <taxon>Embryophyta</taxon>
        <taxon>Tracheophyta</taxon>
        <taxon>Spermatophyta</taxon>
        <taxon>Magnoliopsida</taxon>
        <taxon>Liliopsida</taxon>
        <taxon>Poales</taxon>
        <taxon>Poaceae</taxon>
        <taxon>BOP clade</taxon>
        <taxon>Pooideae</taxon>
        <taxon>Triticodae</taxon>
        <taxon>Triticeae</taxon>
        <taxon>Hordeinae</taxon>
        <taxon>Hordeum</taxon>
    </lineage>
</organism>
<reference evidence="1" key="1">
    <citation type="journal article" date="2011" name="Plant Physiol.">
        <title>Comprehensive sequence analysis of 24,783 barley full-length cDNAs derived from 12 clone libraries.</title>
        <authorList>
            <person name="Matsumoto T."/>
            <person name="Tanaka T."/>
            <person name="Sakai H."/>
            <person name="Amano N."/>
            <person name="Kanamori H."/>
            <person name="Kurita K."/>
            <person name="Kikuta A."/>
            <person name="Kamiya K."/>
            <person name="Yamamoto M."/>
            <person name="Ikawa H."/>
            <person name="Fujii N."/>
            <person name="Hori K."/>
            <person name="Itoh T."/>
            <person name="Sato K."/>
        </authorList>
    </citation>
    <scope>NUCLEOTIDE SEQUENCE</scope>
    <source>
        <tissue evidence="1">Shoot and root</tissue>
    </source>
</reference>
<proteinExistence type="evidence at transcript level"/>
<evidence type="ECO:0000313" key="1">
    <source>
        <dbReference type="EMBL" id="BAK00119.1"/>
    </source>
</evidence>
<dbReference type="EMBL" id="AK368916">
    <property type="protein sequence ID" value="BAK00119.1"/>
    <property type="molecule type" value="mRNA"/>
</dbReference>
<protein>
    <submittedName>
        <fullName evidence="1">Predicted protein</fullName>
    </submittedName>
</protein>
<dbReference type="AlphaFoldDB" id="F2DYE7"/>
<name>F2DYE7_HORVV</name>